<dbReference type="PANTHER" id="PTHR28002">
    <property type="entry name" value="MIOREX COMPLEX COMPONENT 11"/>
    <property type="match status" value="1"/>
</dbReference>
<dbReference type="Proteomes" id="UP000008065">
    <property type="component" value="Unassembled WGS sequence"/>
</dbReference>
<dbReference type="AlphaFoldDB" id="F8MBT7"/>
<feature type="compositionally biased region" description="Low complexity" evidence="1">
    <location>
        <begin position="42"/>
        <end position="59"/>
    </location>
</feature>
<sequence>MSFRPRPQLFNLGVVGRSRLGAPRGQTNELVFSQLFIPTKSTTRASTRNSRFSTSTTSTPLSNHHRPRSHQYHNHYRQQQQTRHNSTNPKNSKDSTTTTATNPSITRLLSRLPRFLHPYLSSLRSSPSSFVVAFLILHEITAIVPGLGLFYLFHYCGGDEDDEEEGDKDKDKEGGKEGSYGKKFEEWVMGWMMELGYSEVMVRKMEGFERWFKRKGYFGFGEKGDGKEGEGEEGGKKNGEKKGEGEGEGQKEQILMMKKWQSGGDEKYRVLVDAALAYAITKALLPVRIIASVQATPWFAGVLGRVRKVFGGGLRK</sequence>
<gene>
    <name evidence="2" type="ORF">NEUTE1DRAFT_119543</name>
</gene>
<dbReference type="EMBL" id="GL891302">
    <property type="protein sequence ID" value="EGO60345.1"/>
    <property type="molecule type" value="Genomic_DNA"/>
</dbReference>
<feature type="region of interest" description="Disordered" evidence="1">
    <location>
        <begin position="224"/>
        <end position="251"/>
    </location>
</feature>
<dbReference type="RefSeq" id="XP_009847644.1">
    <property type="nucleotide sequence ID" value="XM_009849342.1"/>
</dbReference>
<accession>F8MBT7</accession>
<dbReference type="VEuPathDB" id="FungiDB:NEUTE1DRAFT_119543"/>
<evidence type="ECO:0000313" key="2">
    <source>
        <dbReference type="EMBL" id="EGO60345.1"/>
    </source>
</evidence>
<reference evidence="3" key="1">
    <citation type="journal article" date="2011" name="Genetics">
        <title>Massive changes in genome architecture accompany the transition to self-fertility in the filamentous fungus Neurospora tetrasperma.</title>
        <authorList>
            <person name="Ellison C.E."/>
            <person name="Stajich J.E."/>
            <person name="Jacobson D.J."/>
            <person name="Natvig D.O."/>
            <person name="Lapidus A."/>
            <person name="Foster B."/>
            <person name="Aerts A."/>
            <person name="Riley R."/>
            <person name="Lindquist E.A."/>
            <person name="Grigoriev I.V."/>
            <person name="Taylor J.W."/>
        </authorList>
    </citation>
    <scope>NUCLEOTIDE SEQUENCE [LARGE SCALE GENOMIC DNA]</scope>
    <source>
        <strain evidence="3">FGSC 2508 / P0657</strain>
    </source>
</reference>
<proteinExistence type="predicted"/>
<dbReference type="KEGG" id="nte:NEUTE1DRAFT119543"/>
<protein>
    <submittedName>
        <fullName evidence="2">Uncharacterized protein</fullName>
    </submittedName>
</protein>
<dbReference type="GeneID" id="20823833"/>
<dbReference type="HOGENOM" id="CLU_071379_0_0_1"/>
<dbReference type="InterPro" id="IPR018811">
    <property type="entry name" value="MRX11"/>
</dbReference>
<dbReference type="Pfam" id="PF10306">
    <property type="entry name" value="FLILHELTA"/>
    <property type="match status" value="1"/>
</dbReference>
<keyword evidence="3" id="KW-1185">Reference proteome</keyword>
<feature type="region of interest" description="Disordered" evidence="1">
    <location>
        <begin position="42"/>
        <end position="104"/>
    </location>
</feature>
<dbReference type="GO" id="GO:0005739">
    <property type="term" value="C:mitochondrion"/>
    <property type="evidence" value="ECO:0007669"/>
    <property type="project" value="TreeGrafter"/>
</dbReference>
<feature type="compositionally biased region" description="Basic residues" evidence="1">
    <location>
        <begin position="63"/>
        <end position="76"/>
    </location>
</feature>
<evidence type="ECO:0000256" key="1">
    <source>
        <dbReference type="SAM" id="MobiDB-lite"/>
    </source>
</evidence>
<dbReference type="PANTHER" id="PTHR28002:SF1">
    <property type="entry name" value="MIOREX COMPLEX COMPONENT 11"/>
    <property type="match status" value="1"/>
</dbReference>
<name>F8MBT7_NEUT8</name>
<organism evidence="2 3">
    <name type="scientific">Neurospora tetrasperma (strain FGSC 2508 / ATCC MYA-4615 / P0657)</name>
    <dbReference type="NCBI Taxonomy" id="510951"/>
    <lineage>
        <taxon>Eukaryota</taxon>
        <taxon>Fungi</taxon>
        <taxon>Dikarya</taxon>
        <taxon>Ascomycota</taxon>
        <taxon>Pezizomycotina</taxon>
        <taxon>Sordariomycetes</taxon>
        <taxon>Sordariomycetidae</taxon>
        <taxon>Sordariales</taxon>
        <taxon>Sordariaceae</taxon>
        <taxon>Neurospora</taxon>
    </lineage>
</organism>
<dbReference type="OrthoDB" id="5580261at2759"/>
<evidence type="ECO:0000313" key="3">
    <source>
        <dbReference type="Proteomes" id="UP000008065"/>
    </source>
</evidence>